<accession>A0AA41VXV8</accession>
<dbReference type="GO" id="GO:0000462">
    <property type="term" value="P:maturation of SSU-rRNA from tricistronic rRNA transcript (SSU-rRNA, 5.8S rRNA, LSU-rRNA)"/>
    <property type="evidence" value="ECO:0007669"/>
    <property type="project" value="TreeGrafter"/>
</dbReference>
<dbReference type="GO" id="GO:0034511">
    <property type="term" value="F:U3 snoRNA binding"/>
    <property type="evidence" value="ECO:0007669"/>
    <property type="project" value="TreeGrafter"/>
</dbReference>
<organism evidence="5 6">
    <name type="scientific">Papaver nudicaule</name>
    <name type="common">Iceland poppy</name>
    <dbReference type="NCBI Taxonomy" id="74823"/>
    <lineage>
        <taxon>Eukaryota</taxon>
        <taxon>Viridiplantae</taxon>
        <taxon>Streptophyta</taxon>
        <taxon>Embryophyta</taxon>
        <taxon>Tracheophyta</taxon>
        <taxon>Spermatophyta</taxon>
        <taxon>Magnoliopsida</taxon>
        <taxon>Ranunculales</taxon>
        <taxon>Papaveraceae</taxon>
        <taxon>Papaveroideae</taxon>
        <taxon>Papaver</taxon>
    </lineage>
</organism>
<evidence type="ECO:0000256" key="3">
    <source>
        <dbReference type="ARBA" id="ARBA00023242"/>
    </source>
</evidence>
<keyword evidence="3" id="KW-0539">Nucleus</keyword>
<dbReference type="SUPFAM" id="SSF52540">
    <property type="entry name" value="P-loop containing nucleoside triphosphate hydrolases"/>
    <property type="match status" value="1"/>
</dbReference>
<evidence type="ECO:0000313" key="6">
    <source>
        <dbReference type="Proteomes" id="UP001177140"/>
    </source>
</evidence>
<dbReference type="AlphaFoldDB" id="A0AA41VXV8"/>
<feature type="domain" description="Bms1-type G" evidence="4">
    <location>
        <begin position="40"/>
        <end position="204"/>
    </location>
</feature>
<sequence>MSKFDLPALTIYTEDRLHDDELPLNKNTPGFDFPRPIDDPTPYVIVVQGPPNVGKSRLIRSLLRKFNWGLPFTGTDPITTISIKAGASGKNIQLQFVECPNDMNSMIDAAKYADVAILMVDASYGFEMETFEFRNLLQVHGFPKVVGVLTHLDKVVSDERSKVEKRLEDHFCSEIYDGAKLFSLSGPEDDFLYQMCEIDYLGEMLSDSQFLPLSWRAEHPYVLVDYFTVGTTKNVQGDTQLNRNLRLYGYLRGNDIKEGAKVHIAGAGDFSLAGVRRSSRSNIFLGEDVDLDFEQCHLNCKTGSYLRLDVVDVPLKIVKKIRNHPILVGGILPVEEKSGFMMVKIRRHSWHMDLLMSGVPITVSAGWRRYKTNAIYALENENGQHRLLTRAPEHKDCLAVIWGPLAPPKTRIVAVVDTLFLTKYMKAFRIMAKGVIRDFERCAHLLLKVKKTGTLVCTGTKTATIEFLPGYKFIRFIDPRTQTPIQTKSGILGEIDSIKELQAGGGIVECTFKDKIRTDETVLFPVLATLVLPSLFKQFKQLNCLFKPLKIIDDGRVVAITVAYDAAISAMHTAIAEADAIIADADEDGLAVSYQEVGRTWRMLDLRRGVVIHEGERGFHPFPNLLELIHQSLCKFASDMVDIMSIVQKRQANKRRRKCCIASRIEEDAPFSAQSYFSTDLCSDDDDEVCNE</sequence>
<evidence type="ECO:0000313" key="5">
    <source>
        <dbReference type="EMBL" id="MCL7049412.1"/>
    </source>
</evidence>
<dbReference type="Gene3D" id="3.40.50.300">
    <property type="entry name" value="P-loop containing nucleotide triphosphate hydrolases"/>
    <property type="match status" value="1"/>
</dbReference>
<evidence type="ECO:0000256" key="2">
    <source>
        <dbReference type="ARBA" id="ARBA00022517"/>
    </source>
</evidence>
<dbReference type="InterPro" id="IPR012948">
    <property type="entry name" value="AARP2CN"/>
</dbReference>
<dbReference type="PROSITE" id="PS51714">
    <property type="entry name" value="G_BMS1"/>
    <property type="match status" value="1"/>
</dbReference>
<protein>
    <recommendedName>
        <fullName evidence="4">Bms1-type G domain-containing protein</fullName>
    </recommendedName>
</protein>
<proteinExistence type="predicted"/>
<dbReference type="EMBL" id="JAJJMA010315715">
    <property type="protein sequence ID" value="MCL7049412.1"/>
    <property type="molecule type" value="Genomic_DNA"/>
</dbReference>
<dbReference type="Pfam" id="PF08142">
    <property type="entry name" value="AARP2CN"/>
    <property type="match status" value="1"/>
</dbReference>
<dbReference type="SMART" id="SM01362">
    <property type="entry name" value="DUF663"/>
    <property type="match status" value="1"/>
</dbReference>
<dbReference type="GO" id="GO:0003924">
    <property type="term" value="F:GTPase activity"/>
    <property type="evidence" value="ECO:0007669"/>
    <property type="project" value="TreeGrafter"/>
</dbReference>
<reference evidence="5" key="1">
    <citation type="submission" date="2022-03" db="EMBL/GenBank/DDBJ databases">
        <title>A functionally conserved STORR gene fusion in Papaver species that diverged 16.8 million years ago.</title>
        <authorList>
            <person name="Catania T."/>
        </authorList>
    </citation>
    <scope>NUCLEOTIDE SEQUENCE</scope>
    <source>
        <strain evidence="5">S-191538</strain>
    </source>
</reference>
<keyword evidence="6" id="KW-1185">Reference proteome</keyword>
<dbReference type="PANTHER" id="PTHR12858:SF2">
    <property type="entry name" value="RIBOSOME BIOGENESIS PROTEIN BMS1 HOMOLOG"/>
    <property type="match status" value="1"/>
</dbReference>
<dbReference type="InterPro" id="IPR007034">
    <property type="entry name" value="BMS1_TSR1_C"/>
</dbReference>
<name>A0AA41VXV8_PAPNU</name>
<dbReference type="InterPro" id="IPR027417">
    <property type="entry name" value="P-loop_NTPase"/>
</dbReference>
<evidence type="ECO:0000256" key="1">
    <source>
        <dbReference type="ARBA" id="ARBA00004604"/>
    </source>
</evidence>
<dbReference type="InterPro" id="IPR006073">
    <property type="entry name" value="GTP-bd"/>
</dbReference>
<dbReference type="GO" id="GO:0005730">
    <property type="term" value="C:nucleolus"/>
    <property type="evidence" value="ECO:0007669"/>
    <property type="project" value="UniProtKB-SubCell"/>
</dbReference>
<keyword evidence="2" id="KW-0690">Ribosome biogenesis</keyword>
<dbReference type="Pfam" id="PF04950">
    <property type="entry name" value="RIBIOP_C"/>
    <property type="match status" value="1"/>
</dbReference>
<dbReference type="InterPro" id="IPR030387">
    <property type="entry name" value="G_Bms1/Tsr1_dom"/>
</dbReference>
<comment type="caution">
    <text evidence="5">The sequence shown here is derived from an EMBL/GenBank/DDBJ whole genome shotgun (WGS) entry which is preliminary data.</text>
</comment>
<dbReference type="Proteomes" id="UP001177140">
    <property type="component" value="Unassembled WGS sequence"/>
</dbReference>
<gene>
    <name evidence="5" type="ORF">MKW94_011110</name>
</gene>
<evidence type="ECO:0000259" key="4">
    <source>
        <dbReference type="PROSITE" id="PS51714"/>
    </source>
</evidence>
<dbReference type="InterPro" id="IPR039761">
    <property type="entry name" value="Bms1/Tsr1"/>
</dbReference>
<dbReference type="GO" id="GO:0030686">
    <property type="term" value="C:90S preribosome"/>
    <property type="evidence" value="ECO:0007669"/>
    <property type="project" value="TreeGrafter"/>
</dbReference>
<comment type="subcellular location">
    <subcellularLocation>
        <location evidence="1">Nucleus</location>
        <location evidence="1">Nucleolus</location>
    </subcellularLocation>
</comment>
<dbReference type="PANTHER" id="PTHR12858">
    <property type="entry name" value="RIBOSOME BIOGENESIS PROTEIN"/>
    <property type="match status" value="1"/>
</dbReference>
<dbReference type="GO" id="GO:0005525">
    <property type="term" value="F:GTP binding"/>
    <property type="evidence" value="ECO:0007669"/>
    <property type="project" value="InterPro"/>
</dbReference>
<dbReference type="GO" id="GO:0000479">
    <property type="term" value="P:endonucleolytic cleavage of tricistronic rRNA transcript (SSU-rRNA, 5.8S rRNA, LSU-rRNA)"/>
    <property type="evidence" value="ECO:0007669"/>
    <property type="project" value="TreeGrafter"/>
</dbReference>
<dbReference type="Pfam" id="PF01926">
    <property type="entry name" value="MMR_HSR1"/>
    <property type="match status" value="1"/>
</dbReference>
<dbReference type="SMART" id="SM00785">
    <property type="entry name" value="AARP2CN"/>
    <property type="match status" value="1"/>
</dbReference>